<reference evidence="1 2" key="1">
    <citation type="submission" date="2019-05" db="EMBL/GenBank/DDBJ databases">
        <title>Streptomyces marianii sp. nov., a novel marine actinomycete from southern coast of India.</title>
        <authorList>
            <person name="Iniyan A.M."/>
            <person name="Wink J."/>
            <person name="Ramprasad E."/>
            <person name="Ramana C.V."/>
            <person name="Bunk B."/>
            <person name="Sproer C."/>
            <person name="Joseph F.-J.R.S."/>
            <person name="Vincent S.G.P."/>
        </authorList>
    </citation>
    <scope>NUCLEOTIDE SEQUENCE [LARGE SCALE GENOMIC DNA]</scope>
    <source>
        <strain evidence="1 2">ICN19</strain>
    </source>
</reference>
<dbReference type="AlphaFoldDB" id="A0A5R9DS14"/>
<comment type="caution">
    <text evidence="1">The sequence shown here is derived from an EMBL/GenBank/DDBJ whole genome shotgun (WGS) entry which is preliminary data.</text>
</comment>
<sequence length="137" mass="14358">MNRTPWKRCGHGPGAMHPGDQAVVDAFRTLLAARKQPGPWQPGDDVAIEIGGHVARARTAPSHQPDTVGLVVVDPADGTPLIGGITADRTRILGTWSAAYAPLSHTAAGKPVPHPTMDPAVFQTLARPAASPARRET</sequence>
<proteinExistence type="predicted"/>
<name>A0A5R9DS14_9ACTN</name>
<evidence type="ECO:0000313" key="1">
    <source>
        <dbReference type="EMBL" id="TLQ38734.1"/>
    </source>
</evidence>
<accession>A0A5R9DS14</accession>
<dbReference type="OrthoDB" id="4205006at2"/>
<protein>
    <submittedName>
        <fullName evidence="1">Uncharacterized protein</fullName>
    </submittedName>
</protein>
<gene>
    <name evidence="1" type="ORF">FEF34_40535</name>
</gene>
<evidence type="ECO:0000313" key="2">
    <source>
        <dbReference type="Proteomes" id="UP000305921"/>
    </source>
</evidence>
<dbReference type="EMBL" id="VAWE01000005">
    <property type="protein sequence ID" value="TLQ38734.1"/>
    <property type="molecule type" value="Genomic_DNA"/>
</dbReference>
<organism evidence="1 2">
    <name type="scientific">Streptomyces marianii</name>
    <dbReference type="NCBI Taxonomy" id="1817406"/>
    <lineage>
        <taxon>Bacteria</taxon>
        <taxon>Bacillati</taxon>
        <taxon>Actinomycetota</taxon>
        <taxon>Actinomycetes</taxon>
        <taxon>Kitasatosporales</taxon>
        <taxon>Streptomycetaceae</taxon>
        <taxon>Streptomyces</taxon>
    </lineage>
</organism>
<keyword evidence="2" id="KW-1185">Reference proteome</keyword>
<dbReference type="RefSeq" id="WP_138058484.1">
    <property type="nucleotide sequence ID" value="NZ_VAWE01000005.1"/>
</dbReference>
<dbReference type="Proteomes" id="UP000305921">
    <property type="component" value="Unassembled WGS sequence"/>
</dbReference>